<dbReference type="InterPro" id="IPR001106">
    <property type="entry name" value="Aromatic_Lyase"/>
</dbReference>
<dbReference type="Proteomes" id="UP000236333">
    <property type="component" value="Unassembled WGS sequence"/>
</dbReference>
<dbReference type="SUPFAM" id="SSF48557">
    <property type="entry name" value="L-aspartase-like"/>
    <property type="match status" value="1"/>
</dbReference>
<feature type="region of interest" description="Disordered" evidence="2">
    <location>
        <begin position="84"/>
        <end position="107"/>
    </location>
</feature>
<evidence type="ECO:0000313" key="3">
    <source>
        <dbReference type="EMBL" id="PNG99410.1"/>
    </source>
</evidence>
<dbReference type="InterPro" id="IPR024083">
    <property type="entry name" value="Fumarase/histidase_N"/>
</dbReference>
<sequence>MTWDWCGLYRGLGTFPRSPQIALISQPLDVACLSTRVAAQAGPMAAKAFTVGGIGAQPSLDDVVKIAQGGLVVALDAAGAERVKKESPAPKSFQPEPAPAAPHAPQPQLLDAQQTRAVLATRLLTVMNGRSGARVQVADFIVQLLNSNVLPALPAAPLDPDVLSSLADACHGAGAALAQPAADGAADGGGHPPAAGAAGAATLAEALASHGIAPPTLSAAERVALVSGCCASAGVGALAVAGGRR</sequence>
<evidence type="ECO:0000256" key="1">
    <source>
        <dbReference type="ARBA" id="ARBA00007238"/>
    </source>
</evidence>
<evidence type="ECO:0000256" key="2">
    <source>
        <dbReference type="SAM" id="MobiDB-lite"/>
    </source>
</evidence>
<dbReference type="Pfam" id="PF00221">
    <property type="entry name" value="Lyase_aromatic"/>
    <property type="match status" value="1"/>
</dbReference>
<dbReference type="EMBL" id="PGGS01002979">
    <property type="protein sequence ID" value="PNG99410.1"/>
    <property type="molecule type" value="Genomic_DNA"/>
</dbReference>
<evidence type="ECO:0000313" key="4">
    <source>
        <dbReference type="Proteomes" id="UP000236333"/>
    </source>
</evidence>
<reference evidence="3 4" key="1">
    <citation type="journal article" date="2017" name="Mol. Biol. Evol.">
        <title>The 4-celled Tetrabaena socialis nuclear genome reveals the essential components for genetic control of cell number at the origin of multicellularity in the volvocine lineage.</title>
        <authorList>
            <person name="Featherston J."/>
            <person name="Arakaki Y."/>
            <person name="Hanschen E.R."/>
            <person name="Ferris P.J."/>
            <person name="Michod R.E."/>
            <person name="Olson B.J.S.C."/>
            <person name="Nozaki H."/>
            <person name="Durand P.M."/>
        </authorList>
    </citation>
    <scope>NUCLEOTIDE SEQUENCE [LARGE SCALE GENOMIC DNA]</scope>
    <source>
        <strain evidence="3 4">NIES-571</strain>
    </source>
</reference>
<comment type="caution">
    <text evidence="3">The sequence shown here is derived from an EMBL/GenBank/DDBJ whole genome shotgun (WGS) entry which is preliminary data.</text>
</comment>
<organism evidence="3 4">
    <name type="scientific">Tetrabaena socialis</name>
    <dbReference type="NCBI Taxonomy" id="47790"/>
    <lineage>
        <taxon>Eukaryota</taxon>
        <taxon>Viridiplantae</taxon>
        <taxon>Chlorophyta</taxon>
        <taxon>core chlorophytes</taxon>
        <taxon>Chlorophyceae</taxon>
        <taxon>CS clade</taxon>
        <taxon>Chlamydomonadales</taxon>
        <taxon>Tetrabaenaceae</taxon>
        <taxon>Tetrabaena</taxon>
    </lineage>
</organism>
<dbReference type="GO" id="GO:0003824">
    <property type="term" value="F:catalytic activity"/>
    <property type="evidence" value="ECO:0007669"/>
    <property type="project" value="InterPro"/>
</dbReference>
<name>A0A2J7ZGL4_9CHLO</name>
<feature type="compositionally biased region" description="Pro residues" evidence="2">
    <location>
        <begin position="96"/>
        <end position="105"/>
    </location>
</feature>
<dbReference type="AlphaFoldDB" id="A0A2J7ZGL4"/>
<dbReference type="Gene3D" id="1.10.275.10">
    <property type="entry name" value="Fumarase/aspartase (N-terminal domain)"/>
    <property type="match status" value="1"/>
</dbReference>
<dbReference type="InterPro" id="IPR008948">
    <property type="entry name" value="L-Aspartase-like"/>
</dbReference>
<keyword evidence="4" id="KW-1185">Reference proteome</keyword>
<feature type="non-terminal residue" evidence="3">
    <location>
        <position position="245"/>
    </location>
</feature>
<dbReference type="OrthoDB" id="10051290at2759"/>
<gene>
    <name evidence="3" type="ORF">TSOC_014814</name>
</gene>
<comment type="similarity">
    <text evidence="1">Belongs to the PAL/histidase family.</text>
</comment>
<accession>A0A2J7ZGL4</accession>
<proteinExistence type="inferred from homology"/>
<protein>
    <submittedName>
        <fullName evidence="3">Uncharacterized protein</fullName>
    </submittedName>
</protein>